<evidence type="ECO:0000256" key="10">
    <source>
        <dbReference type="ARBA" id="ARBA00023065"/>
    </source>
</evidence>
<dbReference type="InterPro" id="IPR013130">
    <property type="entry name" value="Fe3_Rdtase_TM_dom"/>
</dbReference>
<dbReference type="InterPro" id="IPR017938">
    <property type="entry name" value="Riboflavin_synthase-like_b-brl"/>
</dbReference>
<dbReference type="SFLD" id="SFLDS00052">
    <property type="entry name" value="Ferric_Reductase_Domain"/>
    <property type="match status" value="1"/>
</dbReference>
<dbReference type="PROSITE" id="PS51384">
    <property type="entry name" value="FAD_FR"/>
    <property type="match status" value="1"/>
</dbReference>
<feature type="transmembrane region" description="Helical" evidence="14">
    <location>
        <begin position="130"/>
        <end position="151"/>
    </location>
</feature>
<evidence type="ECO:0000259" key="15">
    <source>
        <dbReference type="PROSITE" id="PS51384"/>
    </source>
</evidence>
<keyword evidence="11 14" id="KW-0472">Membrane</keyword>
<evidence type="ECO:0000256" key="4">
    <source>
        <dbReference type="ARBA" id="ARBA00022448"/>
    </source>
</evidence>
<dbReference type="GO" id="GO:0006826">
    <property type="term" value="P:iron ion transport"/>
    <property type="evidence" value="ECO:0007669"/>
    <property type="project" value="TreeGrafter"/>
</dbReference>
<proteinExistence type="inferred from homology"/>
<dbReference type="RefSeq" id="XP_025380761.1">
    <property type="nucleotide sequence ID" value="XM_025520553.1"/>
</dbReference>
<dbReference type="SUPFAM" id="SSF63380">
    <property type="entry name" value="Riboflavin synthase domain-like"/>
    <property type="match status" value="1"/>
</dbReference>
<dbReference type="GO" id="GO:0005886">
    <property type="term" value="C:plasma membrane"/>
    <property type="evidence" value="ECO:0007669"/>
    <property type="project" value="UniProtKB-SubCell"/>
</dbReference>
<feature type="transmembrane region" description="Helical" evidence="14">
    <location>
        <begin position="163"/>
        <end position="184"/>
    </location>
</feature>
<evidence type="ECO:0000256" key="12">
    <source>
        <dbReference type="ARBA" id="ARBA00048483"/>
    </source>
</evidence>
<evidence type="ECO:0000313" key="17">
    <source>
        <dbReference type="Proteomes" id="UP000245768"/>
    </source>
</evidence>
<dbReference type="GeneID" id="37042469"/>
<dbReference type="Gene3D" id="3.40.50.80">
    <property type="entry name" value="Nucleotide-binding domain of ferredoxin-NADP reductase (FNR) module"/>
    <property type="match status" value="1"/>
</dbReference>
<dbReference type="CDD" id="cd06186">
    <property type="entry name" value="NOX_Duox_like_FAD_NADP"/>
    <property type="match status" value="1"/>
</dbReference>
<dbReference type="SUPFAM" id="SSF52343">
    <property type="entry name" value="Ferredoxin reductase-like, C-terminal NADP-linked domain"/>
    <property type="match status" value="1"/>
</dbReference>
<comment type="similarity">
    <text evidence="2">Belongs to the ferric reductase (FRE) family.</text>
</comment>
<evidence type="ECO:0000256" key="11">
    <source>
        <dbReference type="ARBA" id="ARBA00023136"/>
    </source>
</evidence>
<comment type="catalytic activity">
    <reaction evidence="12">
        <text>2 a Fe(II)-siderophore + NADP(+) + H(+) = 2 a Fe(III)-siderophore + NADPH</text>
        <dbReference type="Rhea" id="RHEA:28795"/>
        <dbReference type="Rhea" id="RHEA-COMP:11342"/>
        <dbReference type="Rhea" id="RHEA-COMP:11344"/>
        <dbReference type="ChEBI" id="CHEBI:15378"/>
        <dbReference type="ChEBI" id="CHEBI:29033"/>
        <dbReference type="ChEBI" id="CHEBI:29034"/>
        <dbReference type="ChEBI" id="CHEBI:57783"/>
        <dbReference type="ChEBI" id="CHEBI:58349"/>
        <dbReference type="EC" id="1.16.1.9"/>
    </reaction>
</comment>
<accession>A0A316YZV0</accession>
<dbReference type="GO" id="GO:0052851">
    <property type="term" value="F:ferric-chelate reductase (NADPH) activity"/>
    <property type="evidence" value="ECO:0007669"/>
    <property type="project" value="UniProtKB-EC"/>
</dbReference>
<keyword evidence="4" id="KW-0813">Transport</keyword>
<dbReference type="InterPro" id="IPR017927">
    <property type="entry name" value="FAD-bd_FR_type"/>
</dbReference>
<dbReference type="PANTHER" id="PTHR32361">
    <property type="entry name" value="FERRIC/CUPRIC REDUCTASE TRANSMEMBRANE COMPONENT"/>
    <property type="match status" value="1"/>
</dbReference>
<evidence type="ECO:0000256" key="2">
    <source>
        <dbReference type="ARBA" id="ARBA00006278"/>
    </source>
</evidence>
<dbReference type="SFLD" id="SFLDG01168">
    <property type="entry name" value="Ferric_reductase_subgroup_(FRE"/>
    <property type="match status" value="1"/>
</dbReference>
<feature type="transmembrane region" description="Helical" evidence="14">
    <location>
        <begin position="204"/>
        <end position="225"/>
    </location>
</feature>
<feature type="domain" description="FAD-binding FR-type" evidence="15">
    <location>
        <begin position="324"/>
        <end position="475"/>
    </location>
</feature>
<keyword evidence="9" id="KW-0560">Oxidoreductase</keyword>
<keyword evidence="17" id="KW-1185">Reference proteome</keyword>
<dbReference type="GO" id="GO:0015677">
    <property type="term" value="P:copper ion import"/>
    <property type="evidence" value="ECO:0007669"/>
    <property type="project" value="TreeGrafter"/>
</dbReference>
<feature type="transmembrane region" description="Helical" evidence="14">
    <location>
        <begin position="296"/>
        <end position="315"/>
    </location>
</feature>
<feature type="transmembrane region" description="Helical" evidence="14">
    <location>
        <begin position="245"/>
        <end position="265"/>
    </location>
</feature>
<dbReference type="STRING" id="215250.A0A316YZV0"/>
<dbReference type="InterPro" id="IPR039261">
    <property type="entry name" value="FNR_nucleotide-bd"/>
</dbReference>
<dbReference type="Pfam" id="PF01794">
    <property type="entry name" value="Ferric_reduct"/>
    <property type="match status" value="1"/>
</dbReference>
<evidence type="ECO:0000256" key="3">
    <source>
        <dbReference type="ARBA" id="ARBA00012668"/>
    </source>
</evidence>
<evidence type="ECO:0000256" key="13">
    <source>
        <dbReference type="SAM" id="MobiDB-lite"/>
    </source>
</evidence>
<dbReference type="Pfam" id="PF08022">
    <property type="entry name" value="FAD_binding_8"/>
    <property type="match status" value="1"/>
</dbReference>
<evidence type="ECO:0000256" key="8">
    <source>
        <dbReference type="ARBA" id="ARBA00022989"/>
    </source>
</evidence>
<sequence>MDSMAMEMTPEWAASVWPVCNNLTVHGPNSNQKPASSIRMAAMTGRDSWYDMEKYSRTVTWVCLALIGVAVLPGFMGWARRRWPKRALATLQSMPFYFRTAAFLRSITYQRCSLPLGRGKRIDIPDLGKTLVIASFSIGMIVWCFAVTPYYRCTREWGSPPLAIRAGMLANGMITFVFAFGTKVNLVTALTNIAHERLQVYHQWLARLVLFFSVVHTIPFIVQPLRDGGSHNLYLWWYHNGPEMWNGTVSLALLAWIVASSTNVFRSWSYEFFVVQHLVSVILFIGFYFAHTGNELNSWLWLWAAIGLWGLATLIRWARSAMASGYFVSTRASVEVHSSSDKRDAMVRIAIRTPLRWSPGQHVFVRFHTMSPWQAHPFTVVTLPQPSDHQDSVVVFLARVREGLTRKLYERVVQEDREQGDDDAIEKGGSSFKSSDALPLLENSEHEGHDDENLPTKAKLLPASIDGPYGCSASMASYHSLVIVAGGSGMTFALPILFDLAWRGRTGNVCTRDVVLICSVRTPATLSWIRHQLEAVLTSLASYGITVRADVHVTRSASKELPILQGCDAHLGRPQVTARVDEAIRAPATSFMQESRAVVVCGPQEMSHEVQDSVASVQSDLLRGRLSNVVEVALVRESFGW</sequence>
<evidence type="ECO:0000256" key="9">
    <source>
        <dbReference type="ARBA" id="ARBA00023002"/>
    </source>
</evidence>
<dbReference type="InterPro" id="IPR013112">
    <property type="entry name" value="FAD-bd_8"/>
</dbReference>
<keyword evidence="8 14" id="KW-1133">Transmembrane helix</keyword>
<dbReference type="Proteomes" id="UP000245768">
    <property type="component" value="Unassembled WGS sequence"/>
</dbReference>
<gene>
    <name evidence="16" type="ORF">FA10DRAFT_264198</name>
</gene>
<feature type="transmembrane region" description="Helical" evidence="14">
    <location>
        <begin position="272"/>
        <end position="290"/>
    </location>
</feature>
<keyword evidence="7" id="KW-0249">Electron transport</keyword>
<dbReference type="OrthoDB" id="17725at2759"/>
<dbReference type="GO" id="GO:0006879">
    <property type="term" value="P:intracellular iron ion homeostasis"/>
    <property type="evidence" value="ECO:0007669"/>
    <property type="project" value="TreeGrafter"/>
</dbReference>
<keyword evidence="10" id="KW-0406">Ion transport</keyword>
<dbReference type="EMBL" id="KZ819634">
    <property type="protein sequence ID" value="PWN93563.1"/>
    <property type="molecule type" value="Genomic_DNA"/>
</dbReference>
<comment type="subcellular location">
    <subcellularLocation>
        <location evidence="1">Cell membrane</location>
        <topology evidence="1">Multi-pass membrane protein</topology>
    </subcellularLocation>
</comment>
<evidence type="ECO:0000313" key="16">
    <source>
        <dbReference type="EMBL" id="PWN93563.1"/>
    </source>
</evidence>
<protein>
    <recommendedName>
        <fullName evidence="3">ferric-chelate reductase (NADPH)</fullName>
        <ecNumber evidence="3">1.16.1.9</ecNumber>
    </recommendedName>
</protein>
<evidence type="ECO:0000256" key="1">
    <source>
        <dbReference type="ARBA" id="ARBA00004651"/>
    </source>
</evidence>
<dbReference type="EC" id="1.16.1.9" evidence="3"/>
<evidence type="ECO:0000256" key="6">
    <source>
        <dbReference type="ARBA" id="ARBA00022692"/>
    </source>
</evidence>
<evidence type="ECO:0000256" key="5">
    <source>
        <dbReference type="ARBA" id="ARBA00022475"/>
    </source>
</evidence>
<organism evidence="16 17">
    <name type="scientific">Acaromyces ingoldii</name>
    <dbReference type="NCBI Taxonomy" id="215250"/>
    <lineage>
        <taxon>Eukaryota</taxon>
        <taxon>Fungi</taxon>
        <taxon>Dikarya</taxon>
        <taxon>Basidiomycota</taxon>
        <taxon>Ustilaginomycotina</taxon>
        <taxon>Exobasidiomycetes</taxon>
        <taxon>Exobasidiales</taxon>
        <taxon>Cryptobasidiaceae</taxon>
        <taxon>Acaromyces</taxon>
    </lineage>
</organism>
<dbReference type="FunCoup" id="A0A316YZV0">
    <property type="interactions" value="157"/>
</dbReference>
<dbReference type="InParanoid" id="A0A316YZV0"/>
<dbReference type="InterPro" id="IPR013121">
    <property type="entry name" value="Fe_red_NAD-bd_6"/>
</dbReference>
<keyword evidence="5" id="KW-1003">Cell membrane</keyword>
<dbReference type="InterPro" id="IPR051410">
    <property type="entry name" value="Ferric/Cupric_Reductase"/>
</dbReference>
<name>A0A316YZV0_9BASI</name>
<reference evidence="16" key="1">
    <citation type="journal article" date="2018" name="Mol. Biol. Evol.">
        <title>Broad Genomic Sampling Reveals a Smut Pathogenic Ancestry of the Fungal Clade Ustilaginomycotina.</title>
        <authorList>
            <person name="Kijpornyongpan T."/>
            <person name="Mondo S.J."/>
            <person name="Barry K."/>
            <person name="Sandor L."/>
            <person name="Lee J."/>
            <person name="Lipzen A."/>
            <person name="Pangilinan J."/>
            <person name="LaButti K."/>
            <person name="Hainaut M."/>
            <person name="Henrissat B."/>
            <person name="Grigoriev I.V."/>
            <person name="Spatafora J.W."/>
            <person name="Aime M.C."/>
        </authorList>
    </citation>
    <scope>NUCLEOTIDE SEQUENCE [LARGE SCALE GENOMIC DNA]</scope>
    <source>
        <strain evidence="16">MCA 4198</strain>
    </source>
</reference>
<keyword evidence="6 14" id="KW-0812">Transmembrane</keyword>
<feature type="region of interest" description="Disordered" evidence="13">
    <location>
        <begin position="415"/>
        <end position="438"/>
    </location>
</feature>
<dbReference type="AlphaFoldDB" id="A0A316YZV0"/>
<feature type="transmembrane region" description="Helical" evidence="14">
    <location>
        <begin position="481"/>
        <end position="502"/>
    </location>
</feature>
<feature type="transmembrane region" description="Helical" evidence="14">
    <location>
        <begin position="59"/>
        <end position="79"/>
    </location>
</feature>
<evidence type="ECO:0000256" key="14">
    <source>
        <dbReference type="SAM" id="Phobius"/>
    </source>
</evidence>
<evidence type="ECO:0000256" key="7">
    <source>
        <dbReference type="ARBA" id="ARBA00022982"/>
    </source>
</evidence>
<dbReference type="Pfam" id="PF08030">
    <property type="entry name" value="NAD_binding_6"/>
    <property type="match status" value="1"/>
</dbReference>